<evidence type="ECO:0000313" key="3">
    <source>
        <dbReference type="Proteomes" id="UP000028828"/>
    </source>
</evidence>
<dbReference type="EMBL" id="AEYI02002747">
    <property type="protein sequence ID" value="KFG27635.1"/>
    <property type="molecule type" value="Genomic_DNA"/>
</dbReference>
<gene>
    <name evidence="2" type="ORF">TGP89_422510</name>
</gene>
<accession>A0A086J667</accession>
<dbReference type="VEuPathDB" id="ToxoDB:TGP89_422510"/>
<dbReference type="Proteomes" id="UP000028828">
    <property type="component" value="Unassembled WGS sequence"/>
</dbReference>
<name>A0A086J667_TOXGO</name>
<evidence type="ECO:0000313" key="2">
    <source>
        <dbReference type="EMBL" id="KFG27635.1"/>
    </source>
</evidence>
<dbReference type="InterPro" id="IPR015590">
    <property type="entry name" value="Aldehyde_DH_dom"/>
</dbReference>
<dbReference type="AlphaFoldDB" id="A0A086J667"/>
<dbReference type="InterPro" id="IPR016162">
    <property type="entry name" value="Ald_DH_N"/>
</dbReference>
<dbReference type="GO" id="GO:0016491">
    <property type="term" value="F:oxidoreductase activity"/>
    <property type="evidence" value="ECO:0007669"/>
    <property type="project" value="InterPro"/>
</dbReference>
<organism evidence="2 3">
    <name type="scientific">Toxoplasma gondii p89</name>
    <dbReference type="NCBI Taxonomy" id="943119"/>
    <lineage>
        <taxon>Eukaryota</taxon>
        <taxon>Sar</taxon>
        <taxon>Alveolata</taxon>
        <taxon>Apicomplexa</taxon>
        <taxon>Conoidasida</taxon>
        <taxon>Coccidia</taxon>
        <taxon>Eucoccidiorida</taxon>
        <taxon>Eimeriorina</taxon>
        <taxon>Sarcocystidae</taxon>
        <taxon>Toxoplasma</taxon>
    </lineage>
</organism>
<comment type="caution">
    <text evidence="2">The sequence shown here is derived from an EMBL/GenBank/DDBJ whole genome shotgun (WGS) entry which is preliminary data.</text>
</comment>
<dbReference type="PANTHER" id="PTHR11699">
    <property type="entry name" value="ALDEHYDE DEHYDROGENASE-RELATED"/>
    <property type="match status" value="1"/>
</dbReference>
<proteinExistence type="predicted"/>
<sequence length="47" mass="5138">IVPWNYPLYLLVLKVAPALTCGCTVVMKTSEKTPLSALKLAHLIQEA</sequence>
<protein>
    <submittedName>
        <fullName evidence="2">Aldehyde dehydrogenase</fullName>
    </submittedName>
</protein>
<feature type="non-terminal residue" evidence="2">
    <location>
        <position position="1"/>
    </location>
</feature>
<feature type="domain" description="Aldehyde dehydrogenase" evidence="1">
    <location>
        <begin position="1"/>
        <end position="47"/>
    </location>
</feature>
<feature type="non-terminal residue" evidence="2">
    <location>
        <position position="47"/>
    </location>
</feature>
<dbReference type="Pfam" id="PF00171">
    <property type="entry name" value="Aldedh"/>
    <property type="match status" value="1"/>
</dbReference>
<dbReference type="Gene3D" id="3.40.605.10">
    <property type="entry name" value="Aldehyde Dehydrogenase, Chain A, domain 1"/>
    <property type="match status" value="1"/>
</dbReference>
<dbReference type="SUPFAM" id="SSF53720">
    <property type="entry name" value="ALDH-like"/>
    <property type="match status" value="1"/>
</dbReference>
<evidence type="ECO:0000259" key="1">
    <source>
        <dbReference type="Pfam" id="PF00171"/>
    </source>
</evidence>
<reference evidence="2 3" key="1">
    <citation type="submission" date="2014-03" db="EMBL/GenBank/DDBJ databases">
        <authorList>
            <person name="Sibley D."/>
            <person name="Venepally P."/>
            <person name="Karamycheva S."/>
            <person name="Hadjithomas M."/>
            <person name="Khan A."/>
            <person name="Brunk B."/>
            <person name="Roos D."/>
            <person name="Caler E."/>
            <person name="Lorenzi H."/>
        </authorList>
    </citation>
    <scope>NUCLEOTIDE SEQUENCE [LARGE SCALE GENOMIC DNA]</scope>
    <source>
        <strain evidence="3">p89</strain>
    </source>
</reference>
<dbReference type="InterPro" id="IPR016161">
    <property type="entry name" value="Ald_DH/histidinol_DH"/>
</dbReference>